<organism evidence="3 4">
    <name type="scientific">Hydrogenimonas cancrithermarum</name>
    <dbReference type="NCBI Taxonomy" id="2993563"/>
    <lineage>
        <taxon>Bacteria</taxon>
        <taxon>Pseudomonadati</taxon>
        <taxon>Campylobacterota</taxon>
        <taxon>Epsilonproteobacteria</taxon>
        <taxon>Campylobacterales</taxon>
        <taxon>Hydrogenimonadaceae</taxon>
        <taxon>Hydrogenimonas</taxon>
    </lineage>
</organism>
<protein>
    <recommendedName>
        <fullName evidence="2">HPt domain-containing protein</fullName>
    </recommendedName>
</protein>
<evidence type="ECO:0000259" key="2">
    <source>
        <dbReference type="PROSITE" id="PS50894"/>
    </source>
</evidence>
<evidence type="ECO:0000313" key="4">
    <source>
        <dbReference type="Proteomes" id="UP001321445"/>
    </source>
</evidence>
<dbReference type="PANTHER" id="PTHR43395:SF1">
    <property type="entry name" value="CHEMOTAXIS PROTEIN CHEA"/>
    <property type="match status" value="1"/>
</dbReference>
<evidence type="ECO:0000256" key="1">
    <source>
        <dbReference type="PROSITE-ProRule" id="PRU00110"/>
    </source>
</evidence>
<gene>
    <name evidence="3" type="ORF">HCR_09400</name>
</gene>
<accession>A0ABN6WUW1</accession>
<proteinExistence type="predicted"/>
<dbReference type="RefSeq" id="WP_286337815.1">
    <property type="nucleotide sequence ID" value="NZ_AP027370.1"/>
</dbReference>
<dbReference type="InterPro" id="IPR051315">
    <property type="entry name" value="Bact_Chemotaxis_CheA"/>
</dbReference>
<dbReference type="PANTHER" id="PTHR43395">
    <property type="entry name" value="SENSOR HISTIDINE KINASE CHEA"/>
    <property type="match status" value="1"/>
</dbReference>
<dbReference type="EMBL" id="AP027370">
    <property type="protein sequence ID" value="BDY12628.1"/>
    <property type="molecule type" value="Genomic_DNA"/>
</dbReference>
<name>A0ABN6WUW1_9BACT</name>
<dbReference type="InterPro" id="IPR036641">
    <property type="entry name" value="HPT_dom_sf"/>
</dbReference>
<sequence>MGIRKRLEEQFDYDIVDEFLDHLDVMTEAMEPLIVALEKEEGRRERIDELFRIFHNIKSASSFLKIERVYLLAELAEETMQRLRNDPSHIGEAMVDWLLLVSDQFRTWYVQMADDGELGNINPEILNVPE</sequence>
<keyword evidence="4" id="KW-1185">Reference proteome</keyword>
<dbReference type="Proteomes" id="UP001321445">
    <property type="component" value="Chromosome"/>
</dbReference>
<dbReference type="Pfam" id="PF01627">
    <property type="entry name" value="Hpt"/>
    <property type="match status" value="1"/>
</dbReference>
<dbReference type="PROSITE" id="PS50894">
    <property type="entry name" value="HPT"/>
    <property type="match status" value="1"/>
</dbReference>
<keyword evidence="1" id="KW-0597">Phosphoprotein</keyword>
<feature type="domain" description="HPt" evidence="2">
    <location>
        <begin position="8"/>
        <end position="108"/>
    </location>
</feature>
<dbReference type="InterPro" id="IPR008207">
    <property type="entry name" value="Sig_transdc_His_kin_Hpt_dom"/>
</dbReference>
<dbReference type="SUPFAM" id="SSF47226">
    <property type="entry name" value="Histidine-containing phosphotransfer domain, HPT domain"/>
    <property type="match status" value="1"/>
</dbReference>
<reference evidence="3 4" key="1">
    <citation type="submission" date="2023-03" db="EMBL/GenBank/DDBJ databases">
        <title>Description of Hydrogenimonas sp. ISO32.</title>
        <authorList>
            <person name="Mino S."/>
            <person name="Fukazawa S."/>
            <person name="Sawabe T."/>
        </authorList>
    </citation>
    <scope>NUCLEOTIDE SEQUENCE [LARGE SCALE GENOMIC DNA]</scope>
    <source>
        <strain evidence="3 4">ISO32</strain>
    </source>
</reference>
<evidence type="ECO:0000313" key="3">
    <source>
        <dbReference type="EMBL" id="BDY12628.1"/>
    </source>
</evidence>
<feature type="modified residue" description="Phosphohistidine" evidence="1">
    <location>
        <position position="55"/>
    </location>
</feature>
<dbReference type="Gene3D" id="1.20.120.160">
    <property type="entry name" value="HPT domain"/>
    <property type="match status" value="1"/>
</dbReference>
<dbReference type="SMART" id="SM00073">
    <property type="entry name" value="HPT"/>
    <property type="match status" value="1"/>
</dbReference>